<dbReference type="GO" id="GO:0006506">
    <property type="term" value="P:GPI anchor biosynthetic process"/>
    <property type="evidence" value="ECO:0007669"/>
    <property type="project" value="TreeGrafter"/>
</dbReference>
<gene>
    <name evidence="9" type="ORF">IV203_027959</name>
</gene>
<evidence type="ECO:0000256" key="5">
    <source>
        <dbReference type="ARBA" id="ARBA00022989"/>
    </source>
</evidence>
<protein>
    <recommendedName>
        <fullName evidence="7">Dolichol-phosphate mannosyltransferase subunit 3</fullName>
    </recommendedName>
</protein>
<keyword evidence="6 7" id="KW-0472">Membrane</keyword>
<evidence type="ECO:0000313" key="9">
    <source>
        <dbReference type="EMBL" id="KAG7370213.1"/>
    </source>
</evidence>
<evidence type="ECO:0000256" key="3">
    <source>
        <dbReference type="ARBA" id="ARBA00022692"/>
    </source>
</evidence>
<sequence length="104" mass="11760">MSLLHYQQFLVAGIVFLSIWYAALRQQEQQGDTTNNSIFITYAPVWLIAFLGVYAGSSVLYGTATFKDTPEAAKELEQQIKEAQEEMTKRGIIQQQQPTISKTK</sequence>
<keyword evidence="5 7" id="KW-1133">Transmembrane helix</keyword>
<reference evidence="9" key="1">
    <citation type="journal article" date="2021" name="Sci. Rep.">
        <title>Diploid genomic architecture of Nitzschia inconspicua, an elite biomass production diatom.</title>
        <authorList>
            <person name="Oliver A."/>
            <person name="Podell S."/>
            <person name="Pinowska A."/>
            <person name="Traller J.C."/>
            <person name="Smith S.R."/>
            <person name="McClure R."/>
            <person name="Beliaev A."/>
            <person name="Bohutskyi P."/>
            <person name="Hill E.A."/>
            <person name="Rabines A."/>
            <person name="Zheng H."/>
            <person name="Allen L.Z."/>
            <person name="Kuo A."/>
            <person name="Grigoriev I.V."/>
            <person name="Allen A.E."/>
            <person name="Hazlebeck D."/>
            <person name="Allen E.E."/>
        </authorList>
    </citation>
    <scope>NUCLEOTIDE SEQUENCE</scope>
    <source>
        <strain evidence="9">Hildebrandi</strain>
    </source>
</reference>
<reference evidence="9" key="2">
    <citation type="submission" date="2021-04" db="EMBL/GenBank/DDBJ databases">
        <authorList>
            <person name="Podell S."/>
        </authorList>
    </citation>
    <scope>NUCLEOTIDE SEQUENCE</scope>
    <source>
        <strain evidence="9">Hildebrandi</strain>
    </source>
</reference>
<evidence type="ECO:0000256" key="8">
    <source>
        <dbReference type="SAM" id="MobiDB-lite"/>
    </source>
</evidence>
<evidence type="ECO:0000313" key="10">
    <source>
        <dbReference type="Proteomes" id="UP000693970"/>
    </source>
</evidence>
<dbReference type="Proteomes" id="UP000693970">
    <property type="component" value="Unassembled WGS sequence"/>
</dbReference>
<dbReference type="InterPro" id="IPR013174">
    <property type="entry name" value="DPM3"/>
</dbReference>
<dbReference type="PANTHER" id="PTHR16433:SF0">
    <property type="entry name" value="DOLICHOL-PHOSPHATE MANNOSYLTRANSFERASE SUBUNIT 3"/>
    <property type="match status" value="1"/>
</dbReference>
<comment type="pathway">
    <text evidence="7">Protein modification; protein glycosylation.</text>
</comment>
<accession>A0A9K3Q3X3</accession>
<feature type="region of interest" description="Disordered" evidence="8">
    <location>
        <begin position="84"/>
        <end position="104"/>
    </location>
</feature>
<keyword evidence="9" id="KW-0328">Glycosyltransferase</keyword>
<evidence type="ECO:0000256" key="2">
    <source>
        <dbReference type="ARBA" id="ARBA00010430"/>
    </source>
</evidence>
<evidence type="ECO:0000256" key="6">
    <source>
        <dbReference type="ARBA" id="ARBA00023136"/>
    </source>
</evidence>
<comment type="subunit">
    <text evidence="7">Component of the dolichol-phosphate mannose (DPM) synthase complex.</text>
</comment>
<dbReference type="GO" id="GO:0005789">
    <property type="term" value="C:endoplasmic reticulum membrane"/>
    <property type="evidence" value="ECO:0007669"/>
    <property type="project" value="UniProtKB-SubCell"/>
</dbReference>
<proteinExistence type="inferred from homology"/>
<keyword evidence="10" id="KW-1185">Reference proteome</keyword>
<feature type="transmembrane region" description="Helical" evidence="7">
    <location>
        <begin position="36"/>
        <end position="56"/>
    </location>
</feature>
<feature type="transmembrane region" description="Helical" evidence="7">
    <location>
        <begin position="6"/>
        <end position="24"/>
    </location>
</feature>
<keyword evidence="3 7" id="KW-0812">Transmembrane</keyword>
<keyword evidence="9" id="KW-0808">Transferase</keyword>
<evidence type="ECO:0000256" key="1">
    <source>
        <dbReference type="ARBA" id="ARBA00004477"/>
    </source>
</evidence>
<dbReference type="EMBL" id="JAGRRH010000005">
    <property type="protein sequence ID" value="KAG7370213.1"/>
    <property type="molecule type" value="Genomic_DNA"/>
</dbReference>
<keyword evidence="4 7" id="KW-0256">Endoplasmic reticulum</keyword>
<dbReference type="AlphaFoldDB" id="A0A9K3Q3X3"/>
<comment type="caution">
    <text evidence="9">The sequence shown here is derived from an EMBL/GenBank/DDBJ whole genome shotgun (WGS) entry which is preliminary data.</text>
</comment>
<comment type="similarity">
    <text evidence="2 7">Belongs to the DPM3 family.</text>
</comment>
<dbReference type="PANTHER" id="PTHR16433">
    <property type="entry name" value="DOLICHOL-PHOSPHATE MANNOSYLTRANSFERASE SUBUNIT 3"/>
    <property type="match status" value="1"/>
</dbReference>
<feature type="compositionally biased region" description="Polar residues" evidence="8">
    <location>
        <begin position="93"/>
        <end position="104"/>
    </location>
</feature>
<evidence type="ECO:0000256" key="7">
    <source>
        <dbReference type="RuleBase" id="RU365085"/>
    </source>
</evidence>
<name>A0A9K3Q3X3_9STRA</name>
<comment type="function">
    <text evidence="7">Stabilizer subunit of the dolichol-phosphate mannose (DPM) synthase complex; tethers catalytic subunit to the ER.</text>
</comment>
<comment type="subcellular location">
    <subcellularLocation>
        <location evidence="1 7">Endoplasmic reticulum membrane</location>
        <topology evidence="1 7">Multi-pass membrane protein</topology>
    </subcellularLocation>
</comment>
<dbReference type="GO" id="GO:0033185">
    <property type="term" value="C:dolichol-phosphate-mannose synthase complex"/>
    <property type="evidence" value="ECO:0007669"/>
    <property type="project" value="TreeGrafter"/>
</dbReference>
<dbReference type="OrthoDB" id="2014333at2759"/>
<organism evidence="9 10">
    <name type="scientific">Nitzschia inconspicua</name>
    <dbReference type="NCBI Taxonomy" id="303405"/>
    <lineage>
        <taxon>Eukaryota</taxon>
        <taxon>Sar</taxon>
        <taxon>Stramenopiles</taxon>
        <taxon>Ochrophyta</taxon>
        <taxon>Bacillariophyta</taxon>
        <taxon>Bacillariophyceae</taxon>
        <taxon>Bacillariophycidae</taxon>
        <taxon>Bacillariales</taxon>
        <taxon>Bacillariaceae</taxon>
        <taxon>Nitzschia</taxon>
    </lineage>
</organism>
<dbReference type="Pfam" id="PF08285">
    <property type="entry name" value="DPM3"/>
    <property type="match status" value="1"/>
</dbReference>
<evidence type="ECO:0000256" key="4">
    <source>
        <dbReference type="ARBA" id="ARBA00022824"/>
    </source>
</evidence>
<dbReference type="GO" id="GO:0016757">
    <property type="term" value="F:glycosyltransferase activity"/>
    <property type="evidence" value="ECO:0007669"/>
    <property type="project" value="UniProtKB-KW"/>
</dbReference>